<sequence>MEIRNLKNISVEELLSVFNESFSDYIVPFHLTSEQLKSKISAEKIDLDLSVGAFQSEKLVGFILRAEKKENHQRIIYNAGTGVIREYRGQGLVRKMYDHILHSLNTEDTNILALEVIVGNDPAIRAYENLGFKTVRKLLCFNGIINIEEKQSDILLVEIENFEWDLFQSFWEIEPSWQSSKEVLEGIRKDCMILGAYMEGRLVGYTIYNPVIRKVYQIAVDKKYRRQGIGSQLFNRIGKDCKGQAVSFNNVDDSSASTALFLESTAGLKNWLSQFEMKKNIEY</sequence>
<keyword evidence="2" id="KW-0012">Acyltransferase</keyword>
<comment type="caution">
    <text evidence="2">The sequence shown here is derived from an EMBL/GenBank/DDBJ whole genome shotgun (WGS) entry which is preliminary data.</text>
</comment>
<keyword evidence="3" id="KW-1185">Reference proteome</keyword>
<evidence type="ECO:0000313" key="2">
    <source>
        <dbReference type="EMBL" id="MFN1216840.1"/>
    </source>
</evidence>
<dbReference type="CDD" id="cd04301">
    <property type="entry name" value="NAT_SF"/>
    <property type="match status" value="2"/>
</dbReference>
<dbReference type="PROSITE" id="PS51186">
    <property type="entry name" value="GNAT"/>
    <property type="match status" value="2"/>
</dbReference>
<dbReference type="InterPro" id="IPR050276">
    <property type="entry name" value="MshD_Acetyltransferase"/>
</dbReference>
<proteinExistence type="predicted"/>
<feature type="domain" description="N-acetyltransferase" evidence="1">
    <location>
        <begin position="157"/>
        <end position="282"/>
    </location>
</feature>
<name>A0ABW9K0I3_9FLAO</name>
<dbReference type="Pfam" id="PF00583">
    <property type="entry name" value="Acetyltransf_1"/>
    <property type="match status" value="2"/>
</dbReference>
<dbReference type="InterPro" id="IPR000182">
    <property type="entry name" value="GNAT_dom"/>
</dbReference>
<dbReference type="SUPFAM" id="SSF55729">
    <property type="entry name" value="Acyl-CoA N-acyltransferases (Nat)"/>
    <property type="match status" value="2"/>
</dbReference>
<protein>
    <submittedName>
        <fullName evidence="2">GNAT family N-acetyltransferase</fullName>
        <ecNumber evidence="2">2.3.-.-</ecNumber>
    </submittedName>
</protein>
<dbReference type="GO" id="GO:0016746">
    <property type="term" value="F:acyltransferase activity"/>
    <property type="evidence" value="ECO:0007669"/>
    <property type="project" value="UniProtKB-KW"/>
</dbReference>
<dbReference type="RefSeq" id="WP_409356268.1">
    <property type="nucleotide sequence ID" value="NZ_JBJXVJ010000001.1"/>
</dbReference>
<accession>A0ABW9K0I3</accession>
<evidence type="ECO:0000313" key="3">
    <source>
        <dbReference type="Proteomes" id="UP001634154"/>
    </source>
</evidence>
<feature type="domain" description="N-acetyltransferase" evidence="1">
    <location>
        <begin position="1"/>
        <end position="154"/>
    </location>
</feature>
<gene>
    <name evidence="2" type="ORF">ACKW6Q_07600</name>
</gene>
<keyword evidence="2" id="KW-0808">Transferase</keyword>
<dbReference type="EMBL" id="JBJXVJ010000001">
    <property type="protein sequence ID" value="MFN1216840.1"/>
    <property type="molecule type" value="Genomic_DNA"/>
</dbReference>
<dbReference type="Gene3D" id="3.40.630.30">
    <property type="match status" value="2"/>
</dbReference>
<reference evidence="2 3" key="1">
    <citation type="submission" date="2024-12" db="EMBL/GenBank/DDBJ databases">
        <title>Draft genome sequence of Chryseobacterium kwangjuense AG447.</title>
        <authorList>
            <person name="Cheptsov V.S."/>
            <person name="Belov A."/>
            <person name="Zavarzina A.G."/>
        </authorList>
    </citation>
    <scope>NUCLEOTIDE SEQUENCE [LARGE SCALE GENOMIC DNA]</scope>
    <source>
        <strain evidence="2 3">AG447</strain>
    </source>
</reference>
<dbReference type="PANTHER" id="PTHR43617">
    <property type="entry name" value="L-AMINO ACID N-ACETYLTRANSFERASE"/>
    <property type="match status" value="1"/>
</dbReference>
<dbReference type="EC" id="2.3.-.-" evidence="2"/>
<dbReference type="Proteomes" id="UP001634154">
    <property type="component" value="Unassembled WGS sequence"/>
</dbReference>
<organism evidence="2 3">
    <name type="scientific">Chryseobacterium kwangjuense</name>
    <dbReference type="NCBI Taxonomy" id="267125"/>
    <lineage>
        <taxon>Bacteria</taxon>
        <taxon>Pseudomonadati</taxon>
        <taxon>Bacteroidota</taxon>
        <taxon>Flavobacteriia</taxon>
        <taxon>Flavobacteriales</taxon>
        <taxon>Weeksellaceae</taxon>
        <taxon>Chryseobacterium group</taxon>
        <taxon>Chryseobacterium</taxon>
    </lineage>
</organism>
<dbReference type="InterPro" id="IPR016181">
    <property type="entry name" value="Acyl_CoA_acyltransferase"/>
</dbReference>
<evidence type="ECO:0000259" key="1">
    <source>
        <dbReference type="PROSITE" id="PS51186"/>
    </source>
</evidence>